<gene>
    <name evidence="2" type="ORF">M6B38_347065</name>
</gene>
<feature type="compositionally biased region" description="Low complexity" evidence="1">
    <location>
        <begin position="290"/>
        <end position="300"/>
    </location>
</feature>
<accession>A0AAX6GU85</accession>
<dbReference type="EMBL" id="JANAVB010016209">
    <property type="protein sequence ID" value="KAJ6831887.1"/>
    <property type="molecule type" value="Genomic_DNA"/>
</dbReference>
<feature type="region of interest" description="Disordered" evidence="1">
    <location>
        <begin position="185"/>
        <end position="222"/>
    </location>
</feature>
<name>A0AAX6GU85_IRIPA</name>
<sequence length="314" mass="32625">MEEIGGGGGGRRKRPNADDVIAKLKDEGDFDNLRSNIIRKIKDNEELRKSIIAEVRQSAIFDQEGSESLQPKQLSDTVYQELGKKIMGQISDEVWKVIRSNENVKADIRGTVESVYNRIINPEVRKEVGNSSPSKEITINGNGKSLSPPKVSTVEANPCDGSELREPPGFGQCIQLAGDHNKVECEEQGEAQRPHPRTEEVPHHPPNTVDDDDEDMPPGFGIPGAINGAVAMSPAVTYCGGGVAGPPGNITDSVAMPPGFGTNGSSAAAPHGGGGSIAAASRFGGGGSGAMAPGVAAAAAADDDDDPAVPPGFG</sequence>
<protein>
    <submittedName>
        <fullName evidence="2">Uncharacterized protein</fullName>
    </submittedName>
</protein>
<dbReference type="PANTHER" id="PTHR34356">
    <property type="entry name" value="ANTIGENIC HEAT-STABLE PROTEIN"/>
    <property type="match status" value="1"/>
</dbReference>
<dbReference type="Proteomes" id="UP001140949">
    <property type="component" value="Unassembled WGS sequence"/>
</dbReference>
<proteinExistence type="predicted"/>
<reference evidence="2" key="2">
    <citation type="submission" date="2023-04" db="EMBL/GenBank/DDBJ databases">
        <authorList>
            <person name="Bruccoleri R.E."/>
            <person name="Oakeley E.J."/>
            <person name="Faust A.-M."/>
            <person name="Dessus-Babus S."/>
            <person name="Altorfer M."/>
            <person name="Burckhardt D."/>
            <person name="Oertli M."/>
            <person name="Naumann U."/>
            <person name="Petersen F."/>
            <person name="Wong J."/>
        </authorList>
    </citation>
    <scope>NUCLEOTIDE SEQUENCE</scope>
    <source>
        <strain evidence="2">GSM-AAB239-AS_SAM_17_03QT</strain>
        <tissue evidence="2">Leaf</tissue>
    </source>
</reference>
<feature type="region of interest" description="Disordered" evidence="1">
    <location>
        <begin position="262"/>
        <end position="314"/>
    </location>
</feature>
<evidence type="ECO:0000256" key="1">
    <source>
        <dbReference type="SAM" id="MobiDB-lite"/>
    </source>
</evidence>
<reference evidence="2" key="1">
    <citation type="journal article" date="2023" name="GigaByte">
        <title>Genome assembly of the bearded iris, Iris pallida Lam.</title>
        <authorList>
            <person name="Bruccoleri R.E."/>
            <person name="Oakeley E.J."/>
            <person name="Faust A.M.E."/>
            <person name="Altorfer M."/>
            <person name="Dessus-Babus S."/>
            <person name="Burckhardt D."/>
            <person name="Oertli M."/>
            <person name="Naumann U."/>
            <person name="Petersen F."/>
            <person name="Wong J."/>
        </authorList>
    </citation>
    <scope>NUCLEOTIDE SEQUENCE</scope>
    <source>
        <strain evidence="2">GSM-AAB239-AS_SAM_17_03QT</strain>
    </source>
</reference>
<feature type="compositionally biased region" description="Polar residues" evidence="1">
    <location>
        <begin position="129"/>
        <end position="145"/>
    </location>
</feature>
<dbReference type="PANTHER" id="PTHR34356:SF3">
    <property type="entry name" value="EXPRESSED PROTEIN"/>
    <property type="match status" value="1"/>
</dbReference>
<keyword evidence="3" id="KW-1185">Reference proteome</keyword>
<dbReference type="AlphaFoldDB" id="A0AAX6GU85"/>
<comment type="caution">
    <text evidence="2">The sequence shown here is derived from an EMBL/GenBank/DDBJ whole genome shotgun (WGS) entry which is preliminary data.</text>
</comment>
<feature type="compositionally biased region" description="Basic and acidic residues" evidence="1">
    <location>
        <begin position="185"/>
        <end position="203"/>
    </location>
</feature>
<evidence type="ECO:0000313" key="3">
    <source>
        <dbReference type="Proteomes" id="UP001140949"/>
    </source>
</evidence>
<organism evidence="2 3">
    <name type="scientific">Iris pallida</name>
    <name type="common">Sweet iris</name>
    <dbReference type="NCBI Taxonomy" id="29817"/>
    <lineage>
        <taxon>Eukaryota</taxon>
        <taxon>Viridiplantae</taxon>
        <taxon>Streptophyta</taxon>
        <taxon>Embryophyta</taxon>
        <taxon>Tracheophyta</taxon>
        <taxon>Spermatophyta</taxon>
        <taxon>Magnoliopsida</taxon>
        <taxon>Liliopsida</taxon>
        <taxon>Asparagales</taxon>
        <taxon>Iridaceae</taxon>
        <taxon>Iridoideae</taxon>
        <taxon>Irideae</taxon>
        <taxon>Iris</taxon>
    </lineage>
</organism>
<feature type="region of interest" description="Disordered" evidence="1">
    <location>
        <begin position="127"/>
        <end position="172"/>
    </location>
</feature>
<evidence type="ECO:0000313" key="2">
    <source>
        <dbReference type="EMBL" id="KAJ6831887.1"/>
    </source>
</evidence>